<gene>
    <name evidence="3" type="ORF">HAX54_000832</name>
</gene>
<reference evidence="3 4" key="1">
    <citation type="journal article" date="2021" name="BMC Genomics">
        <title>Datura genome reveals duplications of psychoactive alkaloid biosynthetic genes and high mutation rate following tissue culture.</title>
        <authorList>
            <person name="Rajewski A."/>
            <person name="Carter-House D."/>
            <person name="Stajich J."/>
            <person name="Litt A."/>
        </authorList>
    </citation>
    <scope>NUCLEOTIDE SEQUENCE [LARGE SCALE GENOMIC DNA]</scope>
    <source>
        <strain evidence="3">AR-01</strain>
    </source>
</reference>
<comment type="caution">
    <text evidence="3">The sequence shown here is derived from an EMBL/GenBank/DDBJ whole genome shotgun (WGS) entry which is preliminary data.</text>
</comment>
<evidence type="ECO:0000313" key="3">
    <source>
        <dbReference type="EMBL" id="MCD7449604.1"/>
    </source>
</evidence>
<feature type="region of interest" description="Disordered" evidence="1">
    <location>
        <begin position="94"/>
        <end position="117"/>
    </location>
</feature>
<sequence>MVATWAVEAWRMEKGLNGSKLRDFIFLFWFTSELEAARVFVKGQMWMNKEFLRLDRWHASSGCVKGGSEKDVRSFRVWLYPEFFRVMLEYSGEGRGRKKGEGEGMGKDKRGRYKGGR</sequence>
<organism evidence="3 4">
    <name type="scientific">Datura stramonium</name>
    <name type="common">Jimsonweed</name>
    <name type="synonym">Common thornapple</name>
    <dbReference type="NCBI Taxonomy" id="4076"/>
    <lineage>
        <taxon>Eukaryota</taxon>
        <taxon>Viridiplantae</taxon>
        <taxon>Streptophyta</taxon>
        <taxon>Embryophyta</taxon>
        <taxon>Tracheophyta</taxon>
        <taxon>Spermatophyta</taxon>
        <taxon>Magnoliopsida</taxon>
        <taxon>eudicotyledons</taxon>
        <taxon>Gunneridae</taxon>
        <taxon>Pentapetalae</taxon>
        <taxon>asterids</taxon>
        <taxon>lamiids</taxon>
        <taxon>Solanales</taxon>
        <taxon>Solanaceae</taxon>
        <taxon>Solanoideae</taxon>
        <taxon>Datureae</taxon>
        <taxon>Datura</taxon>
    </lineage>
</organism>
<accession>A0ABS8RVF3</accession>
<feature type="compositionally biased region" description="Basic and acidic residues" evidence="1">
    <location>
        <begin position="94"/>
        <end position="108"/>
    </location>
</feature>
<dbReference type="EMBL" id="JACEIK010000103">
    <property type="protein sequence ID" value="MCD7449604.1"/>
    <property type="molecule type" value="Genomic_DNA"/>
</dbReference>
<protein>
    <recommendedName>
        <fullName evidence="2">DUF4283 domain-containing protein</fullName>
    </recommendedName>
</protein>
<dbReference type="Proteomes" id="UP000823775">
    <property type="component" value="Unassembled WGS sequence"/>
</dbReference>
<proteinExistence type="predicted"/>
<dbReference type="Pfam" id="PF14111">
    <property type="entry name" value="DUF4283"/>
    <property type="match status" value="1"/>
</dbReference>
<feature type="domain" description="DUF4283" evidence="2">
    <location>
        <begin position="4"/>
        <end position="63"/>
    </location>
</feature>
<name>A0ABS8RVF3_DATST</name>
<keyword evidence="4" id="KW-1185">Reference proteome</keyword>
<evidence type="ECO:0000256" key="1">
    <source>
        <dbReference type="SAM" id="MobiDB-lite"/>
    </source>
</evidence>
<evidence type="ECO:0000313" key="4">
    <source>
        <dbReference type="Proteomes" id="UP000823775"/>
    </source>
</evidence>
<dbReference type="InterPro" id="IPR025558">
    <property type="entry name" value="DUF4283"/>
</dbReference>
<evidence type="ECO:0000259" key="2">
    <source>
        <dbReference type="Pfam" id="PF14111"/>
    </source>
</evidence>